<dbReference type="EMBL" id="RWGY01000011">
    <property type="protein sequence ID" value="TVU28246.1"/>
    <property type="molecule type" value="Genomic_DNA"/>
</dbReference>
<dbReference type="AlphaFoldDB" id="A0A5J9UX98"/>
<keyword evidence="7" id="KW-0732">Signal</keyword>
<dbReference type="Pfam" id="PF00112">
    <property type="entry name" value="Peptidase_C1"/>
    <property type="match status" value="1"/>
</dbReference>
<dbReference type="Proteomes" id="UP000324897">
    <property type="component" value="Chromosome 1"/>
</dbReference>
<dbReference type="GO" id="GO:0010623">
    <property type="term" value="P:programmed cell death involved in cell development"/>
    <property type="evidence" value="ECO:0007669"/>
    <property type="project" value="UniProtKB-ARBA"/>
</dbReference>
<dbReference type="Pfam" id="PF08246">
    <property type="entry name" value="Inhibitor_I29"/>
    <property type="match status" value="1"/>
</dbReference>
<protein>
    <recommendedName>
        <fullName evidence="17">Peptidase C1A papain C-terminal domain-containing protein</fullName>
    </recommendedName>
</protein>
<dbReference type="SMART" id="SM00645">
    <property type="entry name" value="Pept_C1"/>
    <property type="match status" value="1"/>
</dbReference>
<dbReference type="GO" id="GO:0005773">
    <property type="term" value="C:vacuole"/>
    <property type="evidence" value="ECO:0007669"/>
    <property type="project" value="UniProtKB-SubCell"/>
</dbReference>
<dbReference type="InterPro" id="IPR000836">
    <property type="entry name" value="PRTase_dom"/>
</dbReference>
<evidence type="ECO:0000313" key="15">
    <source>
        <dbReference type="EMBL" id="TVU28246.1"/>
    </source>
</evidence>
<dbReference type="InterPro" id="IPR039417">
    <property type="entry name" value="Peptidase_C1A_papain-like"/>
</dbReference>
<dbReference type="GO" id="GO:0006508">
    <property type="term" value="P:proteolysis"/>
    <property type="evidence" value="ECO:0007669"/>
    <property type="project" value="UniProtKB-KW"/>
</dbReference>
<keyword evidence="9" id="KW-0472">Membrane</keyword>
<dbReference type="InterPro" id="IPR025661">
    <property type="entry name" value="Pept_asp_AS"/>
</dbReference>
<dbReference type="InterPro" id="IPR013201">
    <property type="entry name" value="Prot_inhib_I29"/>
</dbReference>
<evidence type="ECO:0000256" key="5">
    <source>
        <dbReference type="ARBA" id="ARBA00022554"/>
    </source>
</evidence>
<dbReference type="GO" id="GO:0008234">
    <property type="term" value="F:cysteine-type peptidase activity"/>
    <property type="evidence" value="ECO:0007669"/>
    <property type="project" value="InterPro"/>
</dbReference>
<feature type="domain" description="Peptidase C1A papain C-terminal" evidence="13">
    <location>
        <begin position="410"/>
        <end position="625"/>
    </location>
</feature>
<dbReference type="SMART" id="SM00848">
    <property type="entry name" value="Inhibitor_I29"/>
    <property type="match status" value="1"/>
</dbReference>
<sequence length="633" mass="70734">MEMAAPKQKVKKHIHLFYCSECEELAQKIAASSDAIELQSINWRSFDDGFPNLFINKAHDIRGQHVAFLASFSSPAVIFEQISVIFALPKLFIASFTLVLPFFPTGSFERVEEEGDVATAFTLARILSMIPKSRGGPTSVITIAFPDDGAWKRFHKQLQHFPMIVCNKVREGDKRIVRIKEGNPEGRHVVIVDDLVQSGGTLRECQKVLAAHGASKVSAYVTHAVFPKQSFERFLTSNSAGPGDRFSYFWITDSCPHTVKAIGQQPPFEGTKAYMQQQLPPKAKAQLFQNFNQKNPISHHDPFVVGYSQEDLALPNRLLDLFTSWSVKHSKIYTSPKEKVKRYDIFKQNLMHIAETNRKNGSYWLGLNQFADMDHEEFKANHLGLKPGLSKMAARPHTPTMFRYENAVNLPWAVDWRYKGAVTPVKNQGKCGSCWAFSTVAAVEGINKIVTGKLVSLSEQELMDCDTTFDHGCGGGIMDFAFAYIMGNQGIHTEEDYPYLMEEGYCKEKQPHSRVITIDGYEDVPENSETSLLKALAHQPVSVGVAAGSKDFQFYKGGVFDGACGVELDHVLTAVGYGSSYGQNYITMKNSWGKSWGEQGYMRIKMGTGKPEGVCDIYTMASYPVKNVTRWGV</sequence>
<evidence type="ECO:0008006" key="17">
    <source>
        <dbReference type="Google" id="ProtNLM"/>
    </source>
</evidence>
<dbReference type="PROSITE" id="PS00640">
    <property type="entry name" value="THIOL_PROTEASE_ASN"/>
    <property type="match status" value="1"/>
</dbReference>
<evidence type="ECO:0000256" key="3">
    <source>
        <dbReference type="ARBA" id="ARBA00008455"/>
    </source>
</evidence>
<dbReference type="Gene3D" id="3.90.70.10">
    <property type="entry name" value="Cysteine proteinases"/>
    <property type="match status" value="1"/>
</dbReference>
<comment type="subcellular location">
    <subcellularLocation>
        <location evidence="2">Cell membrane</location>
    </subcellularLocation>
    <subcellularLocation>
        <location evidence="1">Vacuole</location>
    </subcellularLocation>
</comment>
<dbReference type="CDD" id="cd06223">
    <property type="entry name" value="PRTases_typeI"/>
    <property type="match status" value="1"/>
</dbReference>
<proteinExistence type="inferred from homology"/>
<dbReference type="InterPro" id="IPR029057">
    <property type="entry name" value="PRTase-like"/>
</dbReference>
<dbReference type="InterPro" id="IPR029099">
    <property type="entry name" value="Pribosyltran_N"/>
</dbReference>
<evidence type="ECO:0000256" key="6">
    <source>
        <dbReference type="ARBA" id="ARBA00022670"/>
    </source>
</evidence>
<organism evidence="15 16">
    <name type="scientific">Eragrostis curvula</name>
    <name type="common">weeping love grass</name>
    <dbReference type="NCBI Taxonomy" id="38414"/>
    <lineage>
        <taxon>Eukaryota</taxon>
        <taxon>Viridiplantae</taxon>
        <taxon>Streptophyta</taxon>
        <taxon>Embryophyta</taxon>
        <taxon>Tracheophyta</taxon>
        <taxon>Spermatophyta</taxon>
        <taxon>Magnoliopsida</taxon>
        <taxon>Liliopsida</taxon>
        <taxon>Poales</taxon>
        <taxon>Poaceae</taxon>
        <taxon>PACMAD clade</taxon>
        <taxon>Chloridoideae</taxon>
        <taxon>Eragrostideae</taxon>
        <taxon>Eragrostidinae</taxon>
        <taxon>Eragrostis</taxon>
    </lineage>
</organism>
<evidence type="ECO:0000313" key="16">
    <source>
        <dbReference type="Proteomes" id="UP000324897"/>
    </source>
</evidence>
<dbReference type="InterPro" id="IPR013128">
    <property type="entry name" value="Peptidase_C1A"/>
</dbReference>
<comment type="caution">
    <text evidence="15">The sequence shown here is derived from an EMBL/GenBank/DDBJ whole genome shotgun (WGS) entry which is preliminary data.</text>
</comment>
<evidence type="ECO:0000256" key="11">
    <source>
        <dbReference type="ARBA" id="ARBA00023180"/>
    </source>
</evidence>
<dbReference type="SUPFAM" id="SSF54001">
    <property type="entry name" value="Cysteine proteinases"/>
    <property type="match status" value="1"/>
</dbReference>
<dbReference type="OrthoDB" id="10253408at2759"/>
<evidence type="ECO:0000256" key="4">
    <source>
        <dbReference type="ARBA" id="ARBA00022475"/>
    </source>
</evidence>
<dbReference type="Pfam" id="PF00156">
    <property type="entry name" value="Pribosyltran"/>
    <property type="match status" value="1"/>
</dbReference>
<evidence type="ECO:0000259" key="14">
    <source>
        <dbReference type="SMART" id="SM00848"/>
    </source>
</evidence>
<name>A0A5J9UX98_9POAL</name>
<dbReference type="PANTHER" id="PTHR12411">
    <property type="entry name" value="CYSTEINE PROTEASE FAMILY C1-RELATED"/>
    <property type="match status" value="1"/>
</dbReference>
<keyword evidence="16" id="KW-1185">Reference proteome</keyword>
<dbReference type="SUPFAM" id="SSF53271">
    <property type="entry name" value="PRTase-like"/>
    <property type="match status" value="2"/>
</dbReference>
<gene>
    <name evidence="15" type="ORF">EJB05_19756</name>
</gene>
<evidence type="ECO:0000256" key="9">
    <source>
        <dbReference type="ARBA" id="ARBA00023136"/>
    </source>
</evidence>
<accession>A0A5J9UX98</accession>
<dbReference type="GO" id="GO:0005886">
    <property type="term" value="C:plasma membrane"/>
    <property type="evidence" value="ECO:0007669"/>
    <property type="project" value="UniProtKB-SubCell"/>
</dbReference>
<keyword evidence="8" id="KW-0378">Hydrolase</keyword>
<dbReference type="PRINTS" id="PR00705">
    <property type="entry name" value="PAPAIN"/>
</dbReference>
<dbReference type="SMART" id="SM01400">
    <property type="entry name" value="Pribosyltran_N"/>
    <property type="match status" value="1"/>
</dbReference>
<dbReference type="Gene3D" id="3.40.50.2020">
    <property type="match status" value="1"/>
</dbReference>
<dbReference type="Gramene" id="TVU28246">
    <property type="protein sequence ID" value="TVU28246"/>
    <property type="gene ID" value="EJB05_19756"/>
</dbReference>
<dbReference type="PROSITE" id="PS00139">
    <property type="entry name" value="THIOL_PROTEASE_CYS"/>
    <property type="match status" value="1"/>
</dbReference>
<keyword evidence="10" id="KW-1015">Disulfide bond</keyword>
<evidence type="ECO:0000256" key="7">
    <source>
        <dbReference type="ARBA" id="ARBA00022729"/>
    </source>
</evidence>
<comment type="similarity">
    <text evidence="3">Belongs to the peptidase C1 family.</text>
</comment>
<keyword evidence="11" id="KW-0325">Glycoprotein</keyword>
<dbReference type="InterPro" id="IPR000668">
    <property type="entry name" value="Peptidase_C1A_C"/>
</dbReference>
<dbReference type="InterPro" id="IPR038765">
    <property type="entry name" value="Papain-like_cys_pep_sf"/>
</dbReference>
<evidence type="ECO:0000256" key="8">
    <source>
        <dbReference type="ARBA" id="ARBA00022801"/>
    </source>
</evidence>
<keyword evidence="5" id="KW-0926">Vacuole</keyword>
<keyword evidence="4" id="KW-1003">Cell membrane</keyword>
<evidence type="ECO:0000256" key="10">
    <source>
        <dbReference type="ARBA" id="ARBA00023157"/>
    </source>
</evidence>
<evidence type="ECO:0000259" key="13">
    <source>
        <dbReference type="SMART" id="SM00645"/>
    </source>
</evidence>
<comment type="catalytic activity">
    <reaction evidence="12">
        <text>D-ribose 5-phosphate + ATP = 5-phospho-alpha-D-ribose 1-diphosphate + AMP + H(+)</text>
        <dbReference type="Rhea" id="RHEA:15609"/>
        <dbReference type="ChEBI" id="CHEBI:15378"/>
        <dbReference type="ChEBI" id="CHEBI:30616"/>
        <dbReference type="ChEBI" id="CHEBI:58017"/>
        <dbReference type="ChEBI" id="CHEBI:78346"/>
        <dbReference type="ChEBI" id="CHEBI:456215"/>
        <dbReference type="EC" id="2.7.6.1"/>
    </reaction>
</comment>
<evidence type="ECO:0000256" key="12">
    <source>
        <dbReference type="ARBA" id="ARBA00049535"/>
    </source>
</evidence>
<dbReference type="FunFam" id="3.90.70.10:FF:000055">
    <property type="entry name" value="cysteine protease XCP2"/>
    <property type="match status" value="1"/>
</dbReference>
<dbReference type="GO" id="GO:0004749">
    <property type="term" value="F:ribose phosphate diphosphokinase activity"/>
    <property type="evidence" value="ECO:0007669"/>
    <property type="project" value="UniProtKB-EC"/>
</dbReference>
<feature type="domain" description="Cathepsin propeptide inhibitor" evidence="14">
    <location>
        <begin position="322"/>
        <end position="378"/>
    </location>
</feature>
<evidence type="ECO:0000256" key="1">
    <source>
        <dbReference type="ARBA" id="ARBA00004116"/>
    </source>
</evidence>
<dbReference type="InterPro" id="IPR000169">
    <property type="entry name" value="Pept_cys_AS"/>
</dbReference>
<evidence type="ECO:0000256" key="2">
    <source>
        <dbReference type="ARBA" id="ARBA00004236"/>
    </source>
</evidence>
<keyword evidence="6" id="KW-0645">Protease</keyword>
<dbReference type="Pfam" id="PF13793">
    <property type="entry name" value="Pribosyltran_N"/>
    <property type="match status" value="1"/>
</dbReference>
<dbReference type="CDD" id="cd02248">
    <property type="entry name" value="Peptidase_C1A"/>
    <property type="match status" value="1"/>
</dbReference>
<dbReference type="FunFam" id="3.40.50.2020:FF:000034">
    <property type="entry name" value="Ribose-phosphate pyrophosphokinase 4"/>
    <property type="match status" value="1"/>
</dbReference>
<reference evidence="15 16" key="1">
    <citation type="journal article" date="2019" name="Sci. Rep.">
        <title>A high-quality genome of Eragrostis curvula grass provides insights into Poaceae evolution and supports new strategies to enhance forage quality.</title>
        <authorList>
            <person name="Carballo J."/>
            <person name="Santos B.A.C.M."/>
            <person name="Zappacosta D."/>
            <person name="Garbus I."/>
            <person name="Selva J.P."/>
            <person name="Gallo C.A."/>
            <person name="Diaz A."/>
            <person name="Albertini E."/>
            <person name="Caccamo M."/>
            <person name="Echenique V."/>
        </authorList>
    </citation>
    <scope>NUCLEOTIDE SEQUENCE [LARGE SCALE GENOMIC DNA]</scope>
    <source>
        <strain evidence="16">cv. Victoria</strain>
        <tissue evidence="15">Leaf</tissue>
    </source>
</reference>